<gene>
    <name evidence="3" type="ORF">DDB_G0293880</name>
</gene>
<protein>
    <recommendedName>
        <fullName evidence="2">SAM domain-containing protein</fullName>
    </recommendedName>
</protein>
<dbReference type="PaxDb" id="44689-DDB0192176"/>
<accession>Q54B63</accession>
<feature type="compositionally biased region" description="Low complexity" evidence="1">
    <location>
        <begin position="195"/>
        <end position="204"/>
    </location>
</feature>
<feature type="region of interest" description="Disordered" evidence="1">
    <location>
        <begin position="195"/>
        <end position="236"/>
    </location>
</feature>
<dbReference type="RefSeq" id="XP_628925.1">
    <property type="nucleotide sequence ID" value="XM_628923.1"/>
</dbReference>
<dbReference type="SMART" id="SM00454">
    <property type="entry name" value="SAM"/>
    <property type="match status" value="1"/>
</dbReference>
<dbReference type="dictyBase" id="DDB_G0293880"/>
<dbReference type="Gene3D" id="1.10.150.50">
    <property type="entry name" value="Transcription Factor, Ets-1"/>
    <property type="match status" value="1"/>
</dbReference>
<organism evidence="3 4">
    <name type="scientific">Dictyostelium discoideum</name>
    <name type="common">Social amoeba</name>
    <dbReference type="NCBI Taxonomy" id="44689"/>
    <lineage>
        <taxon>Eukaryota</taxon>
        <taxon>Amoebozoa</taxon>
        <taxon>Evosea</taxon>
        <taxon>Eumycetozoa</taxon>
        <taxon>Dictyostelia</taxon>
        <taxon>Dictyosteliales</taxon>
        <taxon>Dictyosteliaceae</taxon>
        <taxon>Dictyostelium</taxon>
    </lineage>
</organism>
<dbReference type="KEGG" id="ddi:DDB_G0293880"/>
<proteinExistence type="predicted"/>
<feature type="compositionally biased region" description="Low complexity" evidence="1">
    <location>
        <begin position="8"/>
        <end position="21"/>
    </location>
</feature>
<dbReference type="EMBL" id="AAFI02000223">
    <property type="protein sequence ID" value="EAL60511.1"/>
    <property type="molecule type" value="Genomic_DNA"/>
</dbReference>
<dbReference type="OMA" id="RNINWAY"/>
<dbReference type="GeneID" id="8629467"/>
<feature type="compositionally biased region" description="Low complexity" evidence="1">
    <location>
        <begin position="313"/>
        <end position="322"/>
    </location>
</feature>
<feature type="compositionally biased region" description="Polar residues" evidence="1">
    <location>
        <begin position="288"/>
        <end position="297"/>
    </location>
</feature>
<dbReference type="InterPro" id="IPR001660">
    <property type="entry name" value="SAM"/>
</dbReference>
<comment type="caution">
    <text evidence="3">The sequence shown here is derived from an EMBL/GenBank/DDBJ whole genome shotgun (WGS) entry which is preliminary data.</text>
</comment>
<keyword evidence="4" id="KW-1185">Reference proteome</keyword>
<dbReference type="FunCoup" id="Q54B63">
    <property type="interactions" value="877"/>
</dbReference>
<feature type="region of interest" description="Disordered" evidence="1">
    <location>
        <begin position="252"/>
        <end position="328"/>
    </location>
</feature>
<dbReference type="PROSITE" id="PS50105">
    <property type="entry name" value="SAM_DOMAIN"/>
    <property type="match status" value="1"/>
</dbReference>
<feature type="compositionally biased region" description="Low complexity" evidence="1">
    <location>
        <begin position="252"/>
        <end position="281"/>
    </location>
</feature>
<evidence type="ECO:0000259" key="2">
    <source>
        <dbReference type="PROSITE" id="PS50105"/>
    </source>
</evidence>
<reference evidence="3 4" key="1">
    <citation type="journal article" date="2005" name="Nature">
        <title>The genome of the social amoeba Dictyostelium discoideum.</title>
        <authorList>
            <consortium name="The Dictyostelium discoideum Sequencing Consortium"/>
            <person name="Eichinger L."/>
            <person name="Pachebat J.A."/>
            <person name="Glockner G."/>
            <person name="Rajandream M.A."/>
            <person name="Sucgang R."/>
            <person name="Berriman M."/>
            <person name="Song J."/>
            <person name="Olsen R."/>
            <person name="Szafranski K."/>
            <person name="Xu Q."/>
            <person name="Tunggal B."/>
            <person name="Kummerfeld S."/>
            <person name="Madera M."/>
            <person name="Konfortov B.A."/>
            <person name="Rivero F."/>
            <person name="Bankier A.T."/>
            <person name="Lehmann R."/>
            <person name="Hamlin N."/>
            <person name="Davies R."/>
            <person name="Gaudet P."/>
            <person name="Fey P."/>
            <person name="Pilcher K."/>
            <person name="Chen G."/>
            <person name="Saunders D."/>
            <person name="Sodergren E."/>
            <person name="Davis P."/>
            <person name="Kerhornou A."/>
            <person name="Nie X."/>
            <person name="Hall N."/>
            <person name="Anjard C."/>
            <person name="Hemphill L."/>
            <person name="Bason N."/>
            <person name="Farbrother P."/>
            <person name="Desany B."/>
            <person name="Just E."/>
            <person name="Morio T."/>
            <person name="Rost R."/>
            <person name="Churcher C."/>
            <person name="Cooper J."/>
            <person name="Haydock S."/>
            <person name="van Driessche N."/>
            <person name="Cronin A."/>
            <person name="Goodhead I."/>
            <person name="Muzny D."/>
            <person name="Mourier T."/>
            <person name="Pain A."/>
            <person name="Lu M."/>
            <person name="Harper D."/>
            <person name="Lindsay R."/>
            <person name="Hauser H."/>
            <person name="James K."/>
            <person name="Quiles M."/>
            <person name="Madan Babu M."/>
            <person name="Saito T."/>
            <person name="Buchrieser C."/>
            <person name="Wardroper A."/>
            <person name="Felder M."/>
            <person name="Thangavelu M."/>
            <person name="Johnson D."/>
            <person name="Knights A."/>
            <person name="Loulseged H."/>
            <person name="Mungall K."/>
            <person name="Oliver K."/>
            <person name="Price C."/>
            <person name="Quail M.A."/>
            <person name="Urushihara H."/>
            <person name="Hernandez J."/>
            <person name="Rabbinowitsch E."/>
            <person name="Steffen D."/>
            <person name="Sanders M."/>
            <person name="Ma J."/>
            <person name="Kohara Y."/>
            <person name="Sharp S."/>
            <person name="Simmonds M."/>
            <person name="Spiegler S."/>
            <person name="Tivey A."/>
            <person name="Sugano S."/>
            <person name="White B."/>
            <person name="Walker D."/>
            <person name="Woodward J."/>
            <person name="Winckler T."/>
            <person name="Tanaka Y."/>
            <person name="Shaulsky G."/>
            <person name="Schleicher M."/>
            <person name="Weinstock G."/>
            <person name="Rosenthal A."/>
            <person name="Cox E.C."/>
            <person name="Chisholm R.L."/>
            <person name="Gibbs R."/>
            <person name="Loomis W.F."/>
            <person name="Platzer M."/>
            <person name="Kay R.R."/>
            <person name="Williams J."/>
            <person name="Dear P.H."/>
            <person name="Noegel A.A."/>
            <person name="Barrell B."/>
            <person name="Kuspa A."/>
        </authorList>
    </citation>
    <scope>NUCLEOTIDE SEQUENCE [LARGE SCALE GENOMIC DNA]</scope>
    <source>
        <strain evidence="3 4">AX4</strain>
    </source>
</reference>
<dbReference type="eggNOG" id="ENOG502RHYX">
    <property type="taxonomic scope" value="Eukaryota"/>
</dbReference>
<feature type="domain" description="SAM" evidence="2">
    <location>
        <begin position="29"/>
        <end position="76"/>
    </location>
</feature>
<sequence length="328" mass="37182">MLPTTIHNTSIVSSSNENSSSSTTTIELWSVTDVYNWSIQARQGTHYADILRDNFIDGRALINLTYEDIVNMKIPVGPARNLFKDIEDLKSNLRVFWAYSKVSDTINLVQSYLPMEHLSKAKDYSIEGFSIVKGYSIIGYNKVIEYIPPNTLSTVTNGLVKVGSYIPVVINKIRGNNTLFPDRVPLLLESAINNNNNNTETTTTPGFEQPQLFNVPPPTYSSSSSSSTITENYTNQQQTTVNTNEIPMYSSQEHFQQLQQQQQSQQQQQPEPFSFEQQLPESIELPQPITSTEQVQPETEEFSFDQQTVGDFNNNNHNNNQEENNETF</sequence>
<dbReference type="Proteomes" id="UP000002195">
    <property type="component" value="Unassembled WGS sequence"/>
</dbReference>
<evidence type="ECO:0000256" key="1">
    <source>
        <dbReference type="SAM" id="MobiDB-lite"/>
    </source>
</evidence>
<dbReference type="InterPro" id="IPR013761">
    <property type="entry name" value="SAM/pointed_sf"/>
</dbReference>
<evidence type="ECO:0000313" key="4">
    <source>
        <dbReference type="Proteomes" id="UP000002195"/>
    </source>
</evidence>
<dbReference type="HOGENOM" id="CLU_848446_0_0_1"/>
<feature type="region of interest" description="Disordered" evidence="1">
    <location>
        <begin position="1"/>
        <end position="21"/>
    </location>
</feature>
<evidence type="ECO:0000313" key="3">
    <source>
        <dbReference type="EMBL" id="EAL60511.1"/>
    </source>
</evidence>
<name>Q54B63_DICDI</name>
<dbReference type="SMR" id="Q54B63"/>
<dbReference type="FunFam" id="1.10.150.50:FF:000165">
    <property type="entry name" value="Uncharacterized protein"/>
    <property type="match status" value="1"/>
</dbReference>
<dbReference type="VEuPathDB" id="AmoebaDB:DDB_G0293880"/>
<dbReference type="InParanoid" id="Q54B63"/>
<dbReference type="Pfam" id="PF00536">
    <property type="entry name" value="SAM_1"/>
    <property type="match status" value="1"/>
</dbReference>
<dbReference type="SUPFAM" id="SSF47769">
    <property type="entry name" value="SAM/Pointed domain"/>
    <property type="match status" value="1"/>
</dbReference>
<feature type="compositionally biased region" description="Low complexity" evidence="1">
    <location>
        <begin position="221"/>
        <end position="236"/>
    </location>
</feature>
<dbReference type="AlphaFoldDB" id="Q54B63"/>